<dbReference type="SUPFAM" id="SSF47954">
    <property type="entry name" value="Cyclin-like"/>
    <property type="match status" value="1"/>
</dbReference>
<feature type="chain" id="PRO_5040421329" evidence="1">
    <location>
        <begin position="20"/>
        <end position="128"/>
    </location>
</feature>
<dbReference type="Proteomes" id="UP001141552">
    <property type="component" value="Unassembled WGS sequence"/>
</dbReference>
<protein>
    <submittedName>
        <fullName evidence="2">Uncharacterized protein</fullName>
    </submittedName>
</protein>
<dbReference type="Gene3D" id="1.10.472.10">
    <property type="entry name" value="Cyclin-like"/>
    <property type="match status" value="1"/>
</dbReference>
<reference evidence="2" key="1">
    <citation type="submission" date="2022-02" db="EMBL/GenBank/DDBJ databases">
        <authorList>
            <person name="Henning P.M."/>
            <person name="McCubbin A.G."/>
            <person name="Shore J.S."/>
        </authorList>
    </citation>
    <scope>NUCLEOTIDE SEQUENCE</scope>
    <source>
        <strain evidence="2">F60SS</strain>
        <tissue evidence="2">Leaves</tissue>
    </source>
</reference>
<proteinExistence type="predicted"/>
<reference evidence="2" key="2">
    <citation type="journal article" date="2023" name="Plants (Basel)">
        <title>Annotation of the Turnera subulata (Passifloraceae) Draft Genome Reveals the S-Locus Evolved after the Divergence of Turneroideae from Passifloroideae in a Stepwise Manner.</title>
        <authorList>
            <person name="Henning P.M."/>
            <person name="Roalson E.H."/>
            <person name="Mir W."/>
            <person name="McCubbin A.G."/>
            <person name="Shore J.S."/>
        </authorList>
    </citation>
    <scope>NUCLEOTIDE SEQUENCE</scope>
    <source>
        <strain evidence="2">F60SS</strain>
    </source>
</reference>
<comment type="caution">
    <text evidence="2">The sequence shown here is derived from an EMBL/GenBank/DDBJ whole genome shotgun (WGS) entry which is preliminary data.</text>
</comment>
<evidence type="ECO:0000313" key="3">
    <source>
        <dbReference type="Proteomes" id="UP001141552"/>
    </source>
</evidence>
<name>A0A9Q0FWS7_9ROSI</name>
<dbReference type="OrthoDB" id="10264655at2759"/>
<sequence length="128" mass="14644">MYPLVQLIATAALFLAAKSEETPPRPLNNVLRVSCEILHQQDITLLSYMLLPGTHLTSVIAADRLGQFEKLEYTEDDYPKELEHMEQKNYWTSIFIVSVFCYDLMNIEGFIPAVMLIGGTVQLRNYKC</sequence>
<evidence type="ECO:0000256" key="1">
    <source>
        <dbReference type="SAM" id="SignalP"/>
    </source>
</evidence>
<dbReference type="InterPro" id="IPR036915">
    <property type="entry name" value="Cyclin-like_sf"/>
</dbReference>
<organism evidence="2 3">
    <name type="scientific">Turnera subulata</name>
    <dbReference type="NCBI Taxonomy" id="218843"/>
    <lineage>
        <taxon>Eukaryota</taxon>
        <taxon>Viridiplantae</taxon>
        <taxon>Streptophyta</taxon>
        <taxon>Embryophyta</taxon>
        <taxon>Tracheophyta</taxon>
        <taxon>Spermatophyta</taxon>
        <taxon>Magnoliopsida</taxon>
        <taxon>eudicotyledons</taxon>
        <taxon>Gunneridae</taxon>
        <taxon>Pentapetalae</taxon>
        <taxon>rosids</taxon>
        <taxon>fabids</taxon>
        <taxon>Malpighiales</taxon>
        <taxon>Passifloraceae</taxon>
        <taxon>Turnera</taxon>
    </lineage>
</organism>
<keyword evidence="1" id="KW-0732">Signal</keyword>
<dbReference type="AlphaFoldDB" id="A0A9Q0FWS7"/>
<dbReference type="EMBL" id="JAKUCV010003390">
    <property type="protein sequence ID" value="KAJ4839140.1"/>
    <property type="molecule type" value="Genomic_DNA"/>
</dbReference>
<feature type="signal peptide" evidence="1">
    <location>
        <begin position="1"/>
        <end position="19"/>
    </location>
</feature>
<evidence type="ECO:0000313" key="2">
    <source>
        <dbReference type="EMBL" id="KAJ4839140.1"/>
    </source>
</evidence>
<gene>
    <name evidence="2" type="ORF">Tsubulata_049870</name>
</gene>
<accession>A0A9Q0FWS7</accession>
<keyword evidence="3" id="KW-1185">Reference proteome</keyword>